<keyword evidence="3" id="KW-1185">Reference proteome</keyword>
<accession>A0A6F8VHT1</accession>
<protein>
    <recommendedName>
        <fullName evidence="1">DUF5619 domain-containing protein</fullName>
    </recommendedName>
</protein>
<dbReference type="Gene3D" id="3.30.1490.340">
    <property type="match status" value="1"/>
</dbReference>
<dbReference type="KEGG" id="slac:SKTS_34720"/>
<evidence type="ECO:0000259" key="1">
    <source>
        <dbReference type="Pfam" id="PF18505"/>
    </source>
</evidence>
<dbReference type="Proteomes" id="UP000502260">
    <property type="component" value="Chromosome"/>
</dbReference>
<evidence type="ECO:0000313" key="3">
    <source>
        <dbReference type="Proteomes" id="UP000502260"/>
    </source>
</evidence>
<gene>
    <name evidence="2" type="ORF">SKTS_34720</name>
</gene>
<proteinExistence type="predicted"/>
<dbReference type="InterPro" id="IPR041145">
    <property type="entry name" value="DUF5619"/>
</dbReference>
<feature type="domain" description="DUF5619" evidence="1">
    <location>
        <begin position="1"/>
        <end position="84"/>
    </location>
</feature>
<evidence type="ECO:0000313" key="2">
    <source>
        <dbReference type="EMBL" id="BCB28586.1"/>
    </source>
</evidence>
<organism evidence="2 3">
    <name type="scientific">Sulfurimicrobium lacus</name>
    <dbReference type="NCBI Taxonomy" id="2715678"/>
    <lineage>
        <taxon>Bacteria</taxon>
        <taxon>Pseudomonadati</taxon>
        <taxon>Pseudomonadota</taxon>
        <taxon>Betaproteobacteria</taxon>
        <taxon>Nitrosomonadales</taxon>
        <taxon>Sulfuricellaceae</taxon>
        <taxon>Sulfurimicrobium</taxon>
    </lineage>
</organism>
<dbReference type="RefSeq" id="WP_173068237.1">
    <property type="nucleotide sequence ID" value="NZ_AP022853.1"/>
</dbReference>
<dbReference type="AlphaFoldDB" id="A0A6F8VHT1"/>
<dbReference type="Pfam" id="PF18505">
    <property type="entry name" value="DUF5619"/>
    <property type="match status" value="1"/>
</dbReference>
<name>A0A6F8VHT1_9PROT</name>
<sequence length="138" mass="15490">MKAAHINYTGMELDYRTASGLAASFADKDPLIIEPVMVAWHDKKAHRMSPAIEGGDINTRWHDYGESHGGKLEVDVNGEFDFVFADSSAYEPYGPSPYINLHDKRGNEYLCQINALRDPKDPSKEACVQLDEWTSKLT</sequence>
<reference evidence="3" key="1">
    <citation type="submission" date="2020-03" db="EMBL/GenBank/DDBJ databases">
        <title>Complete genome sequence of sulfur-oxidizing bacterium skT11.</title>
        <authorList>
            <person name="Kanda M."/>
            <person name="Kojima H."/>
            <person name="Fukui M."/>
        </authorList>
    </citation>
    <scope>NUCLEOTIDE SEQUENCE [LARGE SCALE GENOMIC DNA]</scope>
    <source>
        <strain evidence="3">skT11</strain>
    </source>
</reference>
<dbReference type="EMBL" id="AP022853">
    <property type="protein sequence ID" value="BCB28586.1"/>
    <property type="molecule type" value="Genomic_DNA"/>
</dbReference>